<sequence length="65" mass="7188">MSSLLFQNCTAAVDAAGIYADAARDSLKKHLMKDGKLDRRLMEKHQYACHGFPGSPPMSRPCGRH</sequence>
<accession>A0A3B1AVP4</accession>
<protein>
    <submittedName>
        <fullName evidence="1">Uncharacterized protein</fullName>
    </submittedName>
</protein>
<dbReference type="EMBL" id="UOFW01000047">
    <property type="protein sequence ID" value="VAX03378.1"/>
    <property type="molecule type" value="Genomic_DNA"/>
</dbReference>
<reference evidence="1" key="1">
    <citation type="submission" date="2018-06" db="EMBL/GenBank/DDBJ databases">
        <authorList>
            <person name="Zhirakovskaya E."/>
        </authorList>
    </citation>
    <scope>NUCLEOTIDE SEQUENCE</scope>
</reference>
<gene>
    <name evidence="1" type="ORF">MNBD_ALPHA03-1023</name>
</gene>
<organism evidence="1">
    <name type="scientific">hydrothermal vent metagenome</name>
    <dbReference type="NCBI Taxonomy" id="652676"/>
    <lineage>
        <taxon>unclassified sequences</taxon>
        <taxon>metagenomes</taxon>
        <taxon>ecological metagenomes</taxon>
    </lineage>
</organism>
<proteinExistence type="predicted"/>
<dbReference type="AlphaFoldDB" id="A0A3B1AVP4"/>
<name>A0A3B1AVP4_9ZZZZ</name>
<evidence type="ECO:0000313" key="1">
    <source>
        <dbReference type="EMBL" id="VAX03378.1"/>
    </source>
</evidence>